<dbReference type="CDD" id="cd24032">
    <property type="entry name" value="ASKHA_NBD_TsaB"/>
    <property type="match status" value="1"/>
</dbReference>
<sequence>MLAIDTVTDACSVALSGTGDTILERFQIESRGHSNLVLAMAEDVILEAGISRHDLDGIAFDSGPGSFTGIRIGLGVAQGLALAFDLPLLGVSSLMALAEGSGVNAVLPAIDARMGEVYWGRLAQDKESVEGWVWLDEARVSTPAAVPALVADEIGVGSGWDGYADAFGLSENDAHLWLPGRCPRASDIARIACRCFDSGFKSGSQIMSPIYIRDAVT</sequence>
<organism evidence="2">
    <name type="scientific">marine metagenome</name>
    <dbReference type="NCBI Taxonomy" id="408172"/>
    <lineage>
        <taxon>unclassified sequences</taxon>
        <taxon>metagenomes</taxon>
        <taxon>ecological metagenomes</taxon>
    </lineage>
</organism>
<reference evidence="2" key="1">
    <citation type="submission" date="2018-05" db="EMBL/GenBank/DDBJ databases">
        <authorList>
            <person name="Lanie J.A."/>
            <person name="Ng W.-L."/>
            <person name="Kazmierczak K.M."/>
            <person name="Andrzejewski T.M."/>
            <person name="Davidsen T.M."/>
            <person name="Wayne K.J."/>
            <person name="Tettelin H."/>
            <person name="Glass J.I."/>
            <person name="Rusch D."/>
            <person name="Podicherti R."/>
            <person name="Tsui H.-C.T."/>
            <person name="Winkler M.E."/>
        </authorList>
    </citation>
    <scope>NUCLEOTIDE SEQUENCE</scope>
</reference>
<dbReference type="PANTHER" id="PTHR11735:SF11">
    <property type="entry name" value="TRNA THREONYLCARBAMOYLADENOSINE BIOSYNTHESIS PROTEIN TSAB"/>
    <property type="match status" value="1"/>
</dbReference>
<proteinExistence type="predicted"/>
<accession>A0A382H319</accession>
<name>A0A382H319_9ZZZZ</name>
<dbReference type="InterPro" id="IPR000905">
    <property type="entry name" value="Gcp-like_dom"/>
</dbReference>
<dbReference type="NCBIfam" id="TIGR03725">
    <property type="entry name" value="T6A_YeaZ"/>
    <property type="match status" value="1"/>
</dbReference>
<dbReference type="GO" id="GO:0005829">
    <property type="term" value="C:cytosol"/>
    <property type="evidence" value="ECO:0007669"/>
    <property type="project" value="TreeGrafter"/>
</dbReference>
<evidence type="ECO:0000313" key="2">
    <source>
        <dbReference type="EMBL" id="SVB81317.1"/>
    </source>
</evidence>
<dbReference type="Gene3D" id="3.30.420.40">
    <property type="match status" value="2"/>
</dbReference>
<dbReference type="GO" id="GO:0002949">
    <property type="term" value="P:tRNA threonylcarbamoyladenosine modification"/>
    <property type="evidence" value="ECO:0007669"/>
    <property type="project" value="InterPro"/>
</dbReference>
<dbReference type="Pfam" id="PF00814">
    <property type="entry name" value="TsaD"/>
    <property type="match status" value="1"/>
</dbReference>
<gene>
    <name evidence="2" type="ORF">METZ01_LOCUS234171</name>
</gene>
<protein>
    <recommendedName>
        <fullName evidence="1">Gcp-like domain-containing protein</fullName>
    </recommendedName>
</protein>
<dbReference type="SUPFAM" id="SSF53067">
    <property type="entry name" value="Actin-like ATPase domain"/>
    <property type="match status" value="2"/>
</dbReference>
<dbReference type="PANTHER" id="PTHR11735">
    <property type="entry name" value="TRNA N6-ADENOSINE THREONYLCARBAMOYLTRANSFERASE"/>
    <property type="match status" value="1"/>
</dbReference>
<dbReference type="InterPro" id="IPR022496">
    <property type="entry name" value="T6A_TsaB"/>
</dbReference>
<dbReference type="AlphaFoldDB" id="A0A382H319"/>
<dbReference type="InterPro" id="IPR043129">
    <property type="entry name" value="ATPase_NBD"/>
</dbReference>
<dbReference type="EMBL" id="UINC01058725">
    <property type="protein sequence ID" value="SVB81317.1"/>
    <property type="molecule type" value="Genomic_DNA"/>
</dbReference>
<evidence type="ECO:0000259" key="1">
    <source>
        <dbReference type="Pfam" id="PF00814"/>
    </source>
</evidence>
<feature type="domain" description="Gcp-like" evidence="1">
    <location>
        <begin position="29"/>
        <end position="125"/>
    </location>
</feature>